<organism evidence="1 2">
    <name type="scientific">Peribacillus asahii</name>
    <dbReference type="NCBI Taxonomy" id="228899"/>
    <lineage>
        <taxon>Bacteria</taxon>
        <taxon>Bacillati</taxon>
        <taxon>Bacillota</taxon>
        <taxon>Bacilli</taxon>
        <taxon>Bacillales</taxon>
        <taxon>Bacillaceae</taxon>
        <taxon>Peribacillus</taxon>
    </lineage>
</organism>
<accession>A0A3Q9RQL9</accession>
<name>A0A3Q9RQL9_9BACI</name>
<proteinExistence type="predicted"/>
<dbReference type="Proteomes" id="UP000283095">
    <property type="component" value="Chromosome"/>
</dbReference>
<reference evidence="1 2" key="1">
    <citation type="submission" date="2018-01" db="EMBL/GenBank/DDBJ databases">
        <title>Bacillus asahii Genome sequencing and assembly.</title>
        <authorList>
            <person name="Jiang H."/>
            <person name="Feng Y."/>
            <person name="Zhao F."/>
            <person name="Lin X."/>
        </authorList>
    </citation>
    <scope>NUCLEOTIDE SEQUENCE [LARGE SCALE GENOMIC DNA]</scope>
    <source>
        <strain evidence="1 2">OM18</strain>
    </source>
</reference>
<dbReference type="KEGG" id="pasa:BAOM_3884"/>
<protein>
    <submittedName>
        <fullName evidence="1">Transposase</fullName>
    </submittedName>
</protein>
<evidence type="ECO:0000313" key="1">
    <source>
        <dbReference type="EMBL" id="AZV44493.1"/>
    </source>
</evidence>
<sequence length="51" mass="5898">MDISTDTITIKKVDYGFSLSDLLTNKKKKNWNEKFPKQHTSVVTPIDQKNT</sequence>
<gene>
    <name evidence="1" type="ORF">BAOM_3884</name>
</gene>
<dbReference type="AlphaFoldDB" id="A0A3Q9RQL9"/>
<dbReference type="EMBL" id="CP026095">
    <property type="protein sequence ID" value="AZV44493.1"/>
    <property type="molecule type" value="Genomic_DNA"/>
</dbReference>
<evidence type="ECO:0000313" key="2">
    <source>
        <dbReference type="Proteomes" id="UP000283095"/>
    </source>
</evidence>